<dbReference type="PANTHER" id="PTHR33434">
    <property type="entry name" value="DEGV DOMAIN-CONTAINING PROTEIN DR_1986-RELATED"/>
    <property type="match status" value="1"/>
</dbReference>
<dbReference type="GO" id="GO:0008289">
    <property type="term" value="F:lipid binding"/>
    <property type="evidence" value="ECO:0007669"/>
    <property type="project" value="UniProtKB-KW"/>
</dbReference>
<dbReference type="SMART" id="SM01121">
    <property type="entry name" value="Dak1_2"/>
    <property type="match status" value="1"/>
</dbReference>
<accession>A0A2S6F7U4</accession>
<dbReference type="Proteomes" id="UP000239239">
    <property type="component" value="Unassembled WGS sequence"/>
</dbReference>
<dbReference type="InterPro" id="IPR003797">
    <property type="entry name" value="DegV"/>
</dbReference>
<evidence type="ECO:0000256" key="1">
    <source>
        <dbReference type="ARBA" id="ARBA00023121"/>
    </source>
</evidence>
<dbReference type="InterPro" id="IPR050270">
    <property type="entry name" value="DegV_domain_contain"/>
</dbReference>
<gene>
    <name evidence="2" type="ORF">C3928_01690</name>
</gene>
<keyword evidence="1" id="KW-0446">Lipid-binding</keyword>
<dbReference type="Gene3D" id="3.30.1180.10">
    <property type="match status" value="1"/>
</dbReference>
<dbReference type="SUPFAM" id="SSF82549">
    <property type="entry name" value="DAK1/DegV-like"/>
    <property type="match status" value="1"/>
</dbReference>
<comment type="caution">
    <text evidence="2">The sequence shown here is derived from an EMBL/GenBank/DDBJ whole genome shotgun (WGS) entry which is preliminary data.</text>
</comment>
<evidence type="ECO:0000313" key="3">
    <source>
        <dbReference type="Proteomes" id="UP000239239"/>
    </source>
</evidence>
<dbReference type="InterPro" id="IPR004007">
    <property type="entry name" value="DhaL_dom"/>
</dbReference>
<dbReference type="PROSITE" id="PS51482">
    <property type="entry name" value="DEGV"/>
    <property type="match status" value="1"/>
</dbReference>
<dbReference type="AlphaFoldDB" id="A0A2S6F7U4"/>
<dbReference type="GO" id="GO:0006071">
    <property type="term" value="P:glycerol metabolic process"/>
    <property type="evidence" value="ECO:0007669"/>
    <property type="project" value="InterPro"/>
</dbReference>
<dbReference type="Pfam" id="PF21645">
    <property type="entry name" value="FakA-like_M"/>
    <property type="match status" value="1"/>
</dbReference>
<dbReference type="GO" id="GO:0004371">
    <property type="term" value="F:glycerone kinase activity"/>
    <property type="evidence" value="ECO:0007669"/>
    <property type="project" value="InterPro"/>
</dbReference>
<dbReference type="EMBL" id="PQWY01000002">
    <property type="protein sequence ID" value="PPK33471.1"/>
    <property type="molecule type" value="Genomic_DNA"/>
</dbReference>
<dbReference type="InterPro" id="IPR033470">
    <property type="entry name" value="FakA-like_C"/>
</dbReference>
<dbReference type="Gene3D" id="3.40.50.10170">
    <property type="match status" value="1"/>
</dbReference>
<dbReference type="Pfam" id="PF02645">
    <property type="entry name" value="DegV"/>
    <property type="match status" value="1"/>
</dbReference>
<protein>
    <submittedName>
        <fullName evidence="2">DegV family EDD domain-containing protein</fullName>
    </submittedName>
</protein>
<dbReference type="SMART" id="SM01120">
    <property type="entry name" value="Dak2"/>
    <property type="match status" value="1"/>
</dbReference>
<dbReference type="PROSITE" id="PS51480">
    <property type="entry name" value="DHAL"/>
    <property type="match status" value="1"/>
</dbReference>
<dbReference type="PROSITE" id="PS51257">
    <property type="entry name" value="PROKAR_LIPOPROTEIN"/>
    <property type="match status" value="1"/>
</dbReference>
<dbReference type="PANTHER" id="PTHR33434:SF2">
    <property type="entry name" value="FATTY ACID-BINDING PROTEIN TM_1468"/>
    <property type="match status" value="1"/>
</dbReference>
<dbReference type="InterPro" id="IPR036117">
    <property type="entry name" value="DhaL_dom_sf"/>
</dbReference>
<proteinExistence type="predicted"/>
<dbReference type="Pfam" id="PF02734">
    <property type="entry name" value="Dak2"/>
    <property type="match status" value="1"/>
</dbReference>
<dbReference type="RefSeq" id="WP_027227960.1">
    <property type="nucleotide sequence ID" value="NZ_CP017601.1"/>
</dbReference>
<organism evidence="2 3">
    <name type="scientific">Legionella pneumophila</name>
    <dbReference type="NCBI Taxonomy" id="446"/>
    <lineage>
        <taxon>Bacteria</taxon>
        <taxon>Pseudomonadati</taxon>
        <taxon>Pseudomonadota</taxon>
        <taxon>Gammaproteobacteria</taxon>
        <taxon>Legionellales</taxon>
        <taxon>Legionellaceae</taxon>
        <taxon>Legionella</taxon>
    </lineage>
</organism>
<dbReference type="SUPFAM" id="SSF101473">
    <property type="entry name" value="DhaL-like"/>
    <property type="match status" value="1"/>
</dbReference>
<evidence type="ECO:0000313" key="2">
    <source>
        <dbReference type="EMBL" id="PPK33471.1"/>
    </source>
</evidence>
<dbReference type="OrthoDB" id="9760324at2"/>
<dbReference type="Gene3D" id="1.25.40.340">
    <property type="match status" value="1"/>
</dbReference>
<dbReference type="NCBIfam" id="TIGR00762">
    <property type="entry name" value="DegV"/>
    <property type="match status" value="1"/>
</dbReference>
<sequence length="595" mass="66843">MPWDKLTGTTFHTAIITGCHKLIRHKQALNKINVFPVADGDTGDNLSSTCMAIIYFSSVKADLRGTLESIADASIIGARGNSGIIFSQFFNLLAKHLPPKEELHFNDFSKIMVQVGKEIVRVVTNPVPGTMITLIQKWASLCEMNQSSSLFAQTMVDFLPLLSHEVEQTKQLLNILQKANVVDAGALGFYYFIEGFTQFLQQSRTADTVNIDLPLSTIEHLPLSCATTEYRYCTEAVLKSLSIDKNKLLNFLKEQGDCASVTGNERITRFHVHTNTPREVFTGLYEDYTIQYPKVDDMLRQYELQFGKKYKIALVTDSSADLPQSLIDEYQIYQIPLNIHVDEHHLLDKYCFEANYFYKQLNSFKTHPKTSCLNPMLLEEKLAKIASHYDHVLVLSISSQMSGIYNSFLTATKEYTNIIVLDTKTNSGAHGLLLLYAGRLIASGKDIETIINLLRKAIKNTYIFVMVNQFESMIRSGRLNKISGRIAQWVNIKPVVSIDAKGQGIVVGKCFSASRAYNKLITFLQQKRNESQLILEDYCIVHADEKNQALHLADMATRAFNKPPEYIESVSLAIGLHAGQGCIALAGRMSHSDEH</sequence>
<reference evidence="2 3" key="1">
    <citation type="submission" date="2018-02" db="EMBL/GenBank/DDBJ databases">
        <title>Draft genome sequences of four Legionella pneumophila clinical strains isolated in Ontario.</title>
        <authorList>
            <person name="Fortuna A."/>
            <person name="Ramnarine R."/>
            <person name="Li A."/>
            <person name="Frantz C."/>
            <person name="Mallo G."/>
        </authorList>
    </citation>
    <scope>NUCLEOTIDE SEQUENCE [LARGE SCALE GENOMIC DNA]</scope>
    <source>
        <strain evidence="2 3">LG61</strain>
    </source>
</reference>
<dbReference type="InterPro" id="IPR048394">
    <property type="entry name" value="FakA-like_M"/>
</dbReference>
<dbReference type="InterPro" id="IPR043168">
    <property type="entry name" value="DegV_C"/>
</dbReference>
<name>A0A2S6F7U4_LEGPN</name>